<gene>
    <name evidence="1" type="ORF">SCLCIDRAFT_986008</name>
</gene>
<proteinExistence type="predicted"/>
<dbReference type="InParanoid" id="A0A0C2ZCQ5"/>
<name>A0A0C2ZCQ5_9AGAM</name>
<dbReference type="HOGENOM" id="CLU_1950097_0_0_1"/>
<dbReference type="Proteomes" id="UP000053989">
    <property type="component" value="Unassembled WGS sequence"/>
</dbReference>
<dbReference type="AlphaFoldDB" id="A0A0C2ZCQ5"/>
<keyword evidence="2" id="KW-1185">Reference proteome</keyword>
<organism evidence="1 2">
    <name type="scientific">Scleroderma citrinum Foug A</name>
    <dbReference type="NCBI Taxonomy" id="1036808"/>
    <lineage>
        <taxon>Eukaryota</taxon>
        <taxon>Fungi</taxon>
        <taxon>Dikarya</taxon>
        <taxon>Basidiomycota</taxon>
        <taxon>Agaricomycotina</taxon>
        <taxon>Agaricomycetes</taxon>
        <taxon>Agaricomycetidae</taxon>
        <taxon>Boletales</taxon>
        <taxon>Sclerodermatineae</taxon>
        <taxon>Sclerodermataceae</taxon>
        <taxon>Scleroderma</taxon>
    </lineage>
</organism>
<evidence type="ECO:0000313" key="1">
    <source>
        <dbReference type="EMBL" id="KIM59583.1"/>
    </source>
</evidence>
<sequence>MRPTIPSKLVVQITQDHRLFIRNLTWHQYRSHISIYQVQMLVNPRRRGCSHTLLTTDNSIPQRIPLIRRYPTSTQLKRHNSDFTADPADIHIPSHQVVVHNHISSLMIPRLILHITSIHHMIFTNRNVY</sequence>
<evidence type="ECO:0000313" key="2">
    <source>
        <dbReference type="Proteomes" id="UP000053989"/>
    </source>
</evidence>
<accession>A0A0C2ZCQ5</accession>
<protein>
    <submittedName>
        <fullName evidence="1">Uncharacterized protein</fullName>
    </submittedName>
</protein>
<reference evidence="1 2" key="1">
    <citation type="submission" date="2014-04" db="EMBL/GenBank/DDBJ databases">
        <authorList>
            <consortium name="DOE Joint Genome Institute"/>
            <person name="Kuo A."/>
            <person name="Kohler A."/>
            <person name="Nagy L.G."/>
            <person name="Floudas D."/>
            <person name="Copeland A."/>
            <person name="Barry K.W."/>
            <person name="Cichocki N."/>
            <person name="Veneault-Fourrey C."/>
            <person name="LaButti K."/>
            <person name="Lindquist E.A."/>
            <person name="Lipzen A."/>
            <person name="Lundell T."/>
            <person name="Morin E."/>
            <person name="Murat C."/>
            <person name="Sun H."/>
            <person name="Tunlid A."/>
            <person name="Henrissat B."/>
            <person name="Grigoriev I.V."/>
            <person name="Hibbett D.S."/>
            <person name="Martin F."/>
            <person name="Nordberg H.P."/>
            <person name="Cantor M.N."/>
            <person name="Hua S.X."/>
        </authorList>
    </citation>
    <scope>NUCLEOTIDE SEQUENCE [LARGE SCALE GENOMIC DNA]</scope>
    <source>
        <strain evidence="1 2">Foug A</strain>
    </source>
</reference>
<dbReference type="EMBL" id="KN822071">
    <property type="protein sequence ID" value="KIM59583.1"/>
    <property type="molecule type" value="Genomic_DNA"/>
</dbReference>
<reference evidence="2" key="2">
    <citation type="submission" date="2015-01" db="EMBL/GenBank/DDBJ databases">
        <title>Evolutionary Origins and Diversification of the Mycorrhizal Mutualists.</title>
        <authorList>
            <consortium name="DOE Joint Genome Institute"/>
            <consortium name="Mycorrhizal Genomics Consortium"/>
            <person name="Kohler A."/>
            <person name="Kuo A."/>
            <person name="Nagy L.G."/>
            <person name="Floudas D."/>
            <person name="Copeland A."/>
            <person name="Barry K.W."/>
            <person name="Cichocki N."/>
            <person name="Veneault-Fourrey C."/>
            <person name="LaButti K."/>
            <person name="Lindquist E.A."/>
            <person name="Lipzen A."/>
            <person name="Lundell T."/>
            <person name="Morin E."/>
            <person name="Murat C."/>
            <person name="Riley R."/>
            <person name="Ohm R."/>
            <person name="Sun H."/>
            <person name="Tunlid A."/>
            <person name="Henrissat B."/>
            <person name="Grigoriev I.V."/>
            <person name="Hibbett D.S."/>
            <person name="Martin F."/>
        </authorList>
    </citation>
    <scope>NUCLEOTIDE SEQUENCE [LARGE SCALE GENOMIC DNA]</scope>
    <source>
        <strain evidence="2">Foug A</strain>
    </source>
</reference>